<name>A0A6J5M9Q2_9CAUD</name>
<gene>
    <name evidence="1" type="ORF">UFOVP428_36</name>
</gene>
<organism evidence="1">
    <name type="scientific">uncultured Caudovirales phage</name>
    <dbReference type="NCBI Taxonomy" id="2100421"/>
    <lineage>
        <taxon>Viruses</taxon>
        <taxon>Duplodnaviria</taxon>
        <taxon>Heunggongvirae</taxon>
        <taxon>Uroviricota</taxon>
        <taxon>Caudoviricetes</taxon>
        <taxon>Peduoviridae</taxon>
        <taxon>Maltschvirus</taxon>
        <taxon>Maltschvirus maltsch</taxon>
    </lineage>
</organism>
<sequence length="84" mass="9892">MSNNKQSSSIDWIIKQLIFKTEFENLPNQYVLMSDKDIDSIIEQAKAMHKDEIIKSWMATDNELQRISAEQYYNQTYGGNNEQQ</sequence>
<reference evidence="1" key="1">
    <citation type="submission" date="2020-04" db="EMBL/GenBank/DDBJ databases">
        <authorList>
            <person name="Chiriac C."/>
            <person name="Salcher M."/>
            <person name="Ghai R."/>
            <person name="Kavagutti S V."/>
        </authorList>
    </citation>
    <scope>NUCLEOTIDE SEQUENCE</scope>
</reference>
<proteinExistence type="predicted"/>
<dbReference type="EMBL" id="LR796397">
    <property type="protein sequence ID" value="CAB4141940.1"/>
    <property type="molecule type" value="Genomic_DNA"/>
</dbReference>
<protein>
    <submittedName>
        <fullName evidence="1">Uncharacterized protein</fullName>
    </submittedName>
</protein>
<accession>A0A6J5M9Q2</accession>
<evidence type="ECO:0000313" key="1">
    <source>
        <dbReference type="EMBL" id="CAB4141940.1"/>
    </source>
</evidence>